<dbReference type="InterPro" id="IPR002155">
    <property type="entry name" value="Thiolase"/>
</dbReference>
<evidence type="ECO:0000256" key="6">
    <source>
        <dbReference type="PIRSR" id="PIRSR000429-1"/>
    </source>
</evidence>
<evidence type="ECO:0000256" key="4">
    <source>
        <dbReference type="ARBA" id="ARBA00023315"/>
    </source>
</evidence>
<feature type="domain" description="Thiolase N-terminal" evidence="8">
    <location>
        <begin position="4"/>
        <end position="260"/>
    </location>
</feature>
<dbReference type="CDD" id="cd00751">
    <property type="entry name" value="thiolase"/>
    <property type="match status" value="1"/>
</dbReference>
<evidence type="ECO:0000256" key="5">
    <source>
        <dbReference type="ARBA" id="ARBA00030755"/>
    </source>
</evidence>
<dbReference type="EC" id="2.3.1.9" evidence="2"/>
<dbReference type="GO" id="GO:0003985">
    <property type="term" value="F:acetyl-CoA C-acetyltransferase activity"/>
    <property type="evidence" value="ECO:0007669"/>
    <property type="project" value="UniProtKB-EC"/>
</dbReference>
<dbReference type="EMBL" id="AZGC01000008">
    <property type="protein sequence ID" value="KRL96372.1"/>
    <property type="molecule type" value="Genomic_DNA"/>
</dbReference>
<dbReference type="Pfam" id="PF00108">
    <property type="entry name" value="Thiolase_N"/>
    <property type="match status" value="1"/>
</dbReference>
<dbReference type="PROSITE" id="PS00098">
    <property type="entry name" value="THIOLASE_1"/>
    <property type="match status" value="1"/>
</dbReference>
<feature type="active site" description="Proton acceptor" evidence="6">
    <location>
        <position position="377"/>
    </location>
</feature>
<keyword evidence="4 7" id="KW-0012">Acyltransferase</keyword>
<dbReference type="SUPFAM" id="SSF53901">
    <property type="entry name" value="Thiolase-like"/>
    <property type="match status" value="2"/>
</dbReference>
<comment type="similarity">
    <text evidence="1 7">Belongs to the thiolase-like superfamily. Thiolase family.</text>
</comment>
<dbReference type="Gene3D" id="3.40.47.10">
    <property type="match status" value="2"/>
</dbReference>
<evidence type="ECO:0000256" key="2">
    <source>
        <dbReference type="ARBA" id="ARBA00012705"/>
    </source>
</evidence>
<keyword evidence="3 7" id="KW-0808">Transferase</keyword>
<dbReference type="PANTHER" id="PTHR18919:SF107">
    <property type="entry name" value="ACETYL-COA ACETYLTRANSFERASE, CYTOSOLIC"/>
    <property type="match status" value="1"/>
</dbReference>
<keyword evidence="11" id="KW-1185">Reference proteome</keyword>
<evidence type="ECO:0000259" key="8">
    <source>
        <dbReference type="Pfam" id="PF00108"/>
    </source>
</evidence>
<feature type="active site" description="Proton acceptor" evidence="6">
    <location>
        <position position="347"/>
    </location>
</feature>
<dbReference type="PIRSF" id="PIRSF000429">
    <property type="entry name" value="Ac-CoA_Ac_transf"/>
    <property type="match status" value="1"/>
</dbReference>
<dbReference type="InterPro" id="IPR020615">
    <property type="entry name" value="Thiolase_acyl_enz_int_AS"/>
</dbReference>
<name>A0A0R1UUD8_9LACO</name>
<dbReference type="NCBIfam" id="TIGR01930">
    <property type="entry name" value="AcCoA-C-Actrans"/>
    <property type="match status" value="1"/>
</dbReference>
<proteinExistence type="inferred from homology"/>
<sequence length="390" mass="40324">MQEVVIVSAKRTPIGKLGGALASLSSVDLGALAIQGALEAINLAPNQVDEVYFGNVLQAGQGQNVARQATLQAGLPQSVPATTINAVCGSGLQAINLAARAIMVGDADVMVAGGTESMTNAPYLVPGARQGLRYGNTILVDSAYHDGLEDAFHNYPMGITAENIVDQYALTRQDQDAFGLQSQARAQAAQAAGKFADEIIPIEIKTRKNTVTVTQDEAVRDTSMELLGKLKPSFKADGSVTAGNSSGINDGAAAVVMMSTTKAKELGLTPFATWTAGKMIGLDPSVMGLGPIEAIRQTLAKANLTVADLDLIELNEAFAAQSLAVTRELNLPSDITNVNGGAIALGHPIGASGARIVVTLLHEMQKRNAHHALASLCIGGGMGIAATFKN</sequence>
<dbReference type="Proteomes" id="UP000051084">
    <property type="component" value="Unassembled WGS sequence"/>
</dbReference>
<dbReference type="AlphaFoldDB" id="A0A0R1UUD8"/>
<dbReference type="PATRIC" id="fig|1423742.4.peg.183"/>
<evidence type="ECO:0000313" key="11">
    <source>
        <dbReference type="Proteomes" id="UP000051084"/>
    </source>
</evidence>
<dbReference type="InterPro" id="IPR020616">
    <property type="entry name" value="Thiolase_N"/>
</dbReference>
<dbReference type="InterPro" id="IPR016039">
    <property type="entry name" value="Thiolase-like"/>
</dbReference>
<feature type="active site" description="Acyl-thioester intermediate" evidence="6">
    <location>
        <position position="88"/>
    </location>
</feature>
<dbReference type="InterPro" id="IPR020613">
    <property type="entry name" value="Thiolase_CS"/>
</dbReference>
<evidence type="ECO:0000256" key="1">
    <source>
        <dbReference type="ARBA" id="ARBA00010982"/>
    </source>
</evidence>
<feature type="domain" description="Thiolase C-terminal" evidence="9">
    <location>
        <begin position="269"/>
        <end position="389"/>
    </location>
</feature>
<organism evidence="10 11">
    <name type="scientific">Limosilactobacillus equigenerosi DSM 18793 = JCM 14505</name>
    <dbReference type="NCBI Taxonomy" id="1423742"/>
    <lineage>
        <taxon>Bacteria</taxon>
        <taxon>Bacillati</taxon>
        <taxon>Bacillota</taxon>
        <taxon>Bacilli</taxon>
        <taxon>Lactobacillales</taxon>
        <taxon>Lactobacillaceae</taxon>
        <taxon>Limosilactobacillus</taxon>
    </lineage>
</organism>
<dbReference type="PANTHER" id="PTHR18919">
    <property type="entry name" value="ACETYL-COA C-ACYLTRANSFERASE"/>
    <property type="match status" value="1"/>
</dbReference>
<evidence type="ECO:0000256" key="7">
    <source>
        <dbReference type="RuleBase" id="RU003557"/>
    </source>
</evidence>
<evidence type="ECO:0000256" key="3">
    <source>
        <dbReference type="ARBA" id="ARBA00022679"/>
    </source>
</evidence>
<dbReference type="PROSITE" id="PS00737">
    <property type="entry name" value="THIOLASE_2"/>
    <property type="match status" value="1"/>
</dbReference>
<dbReference type="Pfam" id="PF02803">
    <property type="entry name" value="Thiolase_C"/>
    <property type="match status" value="1"/>
</dbReference>
<evidence type="ECO:0000313" key="10">
    <source>
        <dbReference type="EMBL" id="KRL96372.1"/>
    </source>
</evidence>
<dbReference type="PROSITE" id="PS00099">
    <property type="entry name" value="THIOLASE_3"/>
    <property type="match status" value="1"/>
</dbReference>
<evidence type="ECO:0000259" key="9">
    <source>
        <dbReference type="Pfam" id="PF02803"/>
    </source>
</evidence>
<dbReference type="InterPro" id="IPR020610">
    <property type="entry name" value="Thiolase_AS"/>
</dbReference>
<protein>
    <recommendedName>
        <fullName evidence="2">acetyl-CoA C-acetyltransferase</fullName>
        <ecNumber evidence="2">2.3.1.9</ecNumber>
    </recommendedName>
    <alternativeName>
        <fullName evidence="5">Acetoacetyl-CoA thiolase</fullName>
    </alternativeName>
</protein>
<dbReference type="InterPro" id="IPR020617">
    <property type="entry name" value="Thiolase_C"/>
</dbReference>
<dbReference type="STRING" id="417373.GCA_001570685_01175"/>
<dbReference type="FunFam" id="3.40.47.10:FF:000010">
    <property type="entry name" value="Acetyl-CoA acetyltransferase (Thiolase)"/>
    <property type="match status" value="1"/>
</dbReference>
<gene>
    <name evidence="10" type="ORF">FC21_GL000171</name>
</gene>
<reference evidence="10 11" key="1">
    <citation type="journal article" date="2015" name="Genome Announc.">
        <title>Expanding the biotechnology potential of lactobacilli through comparative genomics of 213 strains and associated genera.</title>
        <authorList>
            <person name="Sun Z."/>
            <person name="Harris H.M."/>
            <person name="McCann A."/>
            <person name="Guo C."/>
            <person name="Argimon S."/>
            <person name="Zhang W."/>
            <person name="Yang X."/>
            <person name="Jeffery I.B."/>
            <person name="Cooney J.C."/>
            <person name="Kagawa T.F."/>
            <person name="Liu W."/>
            <person name="Song Y."/>
            <person name="Salvetti E."/>
            <person name="Wrobel A."/>
            <person name="Rasinkangas P."/>
            <person name="Parkhill J."/>
            <person name="Rea M.C."/>
            <person name="O'Sullivan O."/>
            <person name="Ritari J."/>
            <person name="Douillard F.P."/>
            <person name="Paul Ross R."/>
            <person name="Yang R."/>
            <person name="Briner A.E."/>
            <person name="Felis G.E."/>
            <person name="de Vos W.M."/>
            <person name="Barrangou R."/>
            <person name="Klaenhammer T.R."/>
            <person name="Caufield P.W."/>
            <person name="Cui Y."/>
            <person name="Zhang H."/>
            <person name="O'Toole P.W."/>
        </authorList>
    </citation>
    <scope>NUCLEOTIDE SEQUENCE [LARGE SCALE GENOMIC DNA]</scope>
    <source>
        <strain evidence="10 11">DSM 18793</strain>
    </source>
</reference>
<dbReference type="RefSeq" id="WP_054653432.1">
    <property type="nucleotide sequence ID" value="NZ_AZGC01000008.1"/>
</dbReference>
<dbReference type="OrthoDB" id="9764892at2"/>
<accession>A0A0R1UUD8</accession>
<comment type="caution">
    <text evidence="10">The sequence shown here is derived from an EMBL/GenBank/DDBJ whole genome shotgun (WGS) entry which is preliminary data.</text>
</comment>